<dbReference type="Proteomes" id="UP000584931">
    <property type="component" value="Unassembled WGS sequence"/>
</dbReference>
<feature type="domain" description="NmrA-like" evidence="1">
    <location>
        <begin position="2"/>
        <end position="231"/>
    </location>
</feature>
<reference evidence="2 3" key="1">
    <citation type="submission" date="2020-07" db="EMBL/GenBank/DDBJ databases">
        <title>Sequencing the genomes of 1000 actinobacteria strains.</title>
        <authorList>
            <person name="Klenk H.-P."/>
        </authorList>
    </citation>
    <scope>NUCLEOTIDE SEQUENCE [LARGE SCALE GENOMIC DNA]</scope>
    <source>
        <strain evidence="2 3">DSM 45278</strain>
    </source>
</reference>
<dbReference type="EMBL" id="JACCHL010000001">
    <property type="protein sequence ID" value="NYH55669.1"/>
    <property type="molecule type" value="Genomic_DNA"/>
</dbReference>
<dbReference type="Gene3D" id="3.40.50.720">
    <property type="entry name" value="NAD(P)-binding Rossmann-like Domain"/>
    <property type="match status" value="1"/>
</dbReference>
<evidence type="ECO:0000313" key="3">
    <source>
        <dbReference type="Proteomes" id="UP000584931"/>
    </source>
</evidence>
<dbReference type="PANTHER" id="PTHR43162">
    <property type="match status" value="1"/>
</dbReference>
<dbReference type="Pfam" id="PF05368">
    <property type="entry name" value="NmrA"/>
    <property type="match status" value="1"/>
</dbReference>
<dbReference type="AlphaFoldDB" id="A0A7Z0BNN0"/>
<evidence type="ECO:0000259" key="1">
    <source>
        <dbReference type="Pfam" id="PF05368"/>
    </source>
</evidence>
<comment type="caution">
    <text evidence="2">The sequence shown here is derived from an EMBL/GenBank/DDBJ whole genome shotgun (WGS) entry which is preliminary data.</text>
</comment>
<dbReference type="InterPro" id="IPR036291">
    <property type="entry name" value="NAD(P)-bd_dom_sf"/>
</dbReference>
<sequence length="278" mass="30222">MTILITGATGRVGRHVVDAVLRSGEKARALTRAPGSARLPEGLEVVRGDLTRPDSLAVALDGVDRLYLFPEPSTAHEVVRAAVEAGVQRIVVLSSSSVLDESGDNHSGEYHRAVEREVEASGAEWTFVRPDEFAGNVLWKWAASIRADGVVRAPYAEAVRVPIHEADVGEVAAAALLEEGHADHTYLVTGPEALTQAEQVRVIGEVLGRDIRFEELTREQGREAMLGSMPAPVVDMVLGYLSEAVDSPPRVSPVVEEVLRRPARTFKQWVRDHRADFS</sequence>
<dbReference type="InterPro" id="IPR051604">
    <property type="entry name" value="Ergot_Alk_Oxidoreductase"/>
</dbReference>
<dbReference type="InterPro" id="IPR008030">
    <property type="entry name" value="NmrA-like"/>
</dbReference>
<dbReference type="SUPFAM" id="SSF51735">
    <property type="entry name" value="NAD(P)-binding Rossmann-fold domains"/>
    <property type="match status" value="1"/>
</dbReference>
<proteinExistence type="predicted"/>
<protein>
    <submittedName>
        <fullName evidence="2">Uncharacterized protein YbjT (DUF2867 family)</fullName>
    </submittedName>
</protein>
<accession>A0A7Z0BNN0</accession>
<evidence type="ECO:0000313" key="2">
    <source>
        <dbReference type="EMBL" id="NYH55669.1"/>
    </source>
</evidence>
<dbReference type="PANTHER" id="PTHR43162:SF1">
    <property type="entry name" value="PRESTALK A DIFFERENTIATION PROTEIN A"/>
    <property type="match status" value="1"/>
</dbReference>
<gene>
    <name evidence="2" type="ORF">HNR06_005258</name>
</gene>
<organism evidence="2 3">
    <name type="scientific">Nocardiopsis sinuspersici</name>
    <dbReference type="NCBI Taxonomy" id="501010"/>
    <lineage>
        <taxon>Bacteria</taxon>
        <taxon>Bacillati</taxon>
        <taxon>Actinomycetota</taxon>
        <taxon>Actinomycetes</taxon>
        <taxon>Streptosporangiales</taxon>
        <taxon>Nocardiopsidaceae</taxon>
        <taxon>Nocardiopsis</taxon>
    </lineage>
</organism>
<name>A0A7Z0BNN0_9ACTN</name>